<dbReference type="InterPro" id="IPR036775">
    <property type="entry name" value="DNA_pol_Y-fam_lit_finger_sf"/>
</dbReference>
<dbReference type="STRING" id="158189.SpiBuddy_1790"/>
<dbReference type="HOGENOM" id="CLU_012348_1_2_12"/>
<evidence type="ECO:0000256" key="15">
    <source>
        <dbReference type="HAMAP-Rule" id="MF_01113"/>
    </source>
</evidence>
<keyword evidence="3 15" id="KW-0515">Mutator protein</keyword>
<dbReference type="InterPro" id="IPR043128">
    <property type="entry name" value="Rev_trsase/Diguanyl_cyclase"/>
</dbReference>
<comment type="catalytic activity">
    <reaction evidence="14 15">
        <text>DNA(n) + a 2'-deoxyribonucleoside 5'-triphosphate = DNA(n+1) + diphosphate</text>
        <dbReference type="Rhea" id="RHEA:22508"/>
        <dbReference type="Rhea" id="RHEA-COMP:17339"/>
        <dbReference type="Rhea" id="RHEA-COMP:17340"/>
        <dbReference type="ChEBI" id="CHEBI:33019"/>
        <dbReference type="ChEBI" id="CHEBI:61560"/>
        <dbReference type="ChEBI" id="CHEBI:173112"/>
        <dbReference type="EC" id="2.7.7.7"/>
    </reaction>
</comment>
<comment type="cofactor">
    <cofactor evidence="15">
        <name>Mg(2+)</name>
        <dbReference type="ChEBI" id="CHEBI:18420"/>
    </cofactor>
    <text evidence="15">Binds 2 magnesium ions per subunit.</text>
</comment>
<comment type="subcellular location">
    <subcellularLocation>
        <location evidence="1 15">Cytoplasm</location>
    </subcellularLocation>
</comment>
<dbReference type="eggNOG" id="COG0389">
    <property type="taxonomic scope" value="Bacteria"/>
</dbReference>
<feature type="binding site" evidence="15">
    <location>
        <position position="11"/>
    </location>
    <ligand>
        <name>Mg(2+)</name>
        <dbReference type="ChEBI" id="CHEBI:18420"/>
    </ligand>
</feature>
<dbReference type="HAMAP" id="MF_01113">
    <property type="entry name" value="DNApol_IV"/>
    <property type="match status" value="1"/>
</dbReference>
<dbReference type="Gene3D" id="1.10.150.20">
    <property type="entry name" value="5' to 3' exonuclease, C-terminal subdomain"/>
    <property type="match status" value="1"/>
</dbReference>
<evidence type="ECO:0000256" key="1">
    <source>
        <dbReference type="ARBA" id="ARBA00004496"/>
    </source>
</evidence>
<evidence type="ECO:0000256" key="3">
    <source>
        <dbReference type="ARBA" id="ARBA00022457"/>
    </source>
</evidence>
<comment type="subunit">
    <text evidence="15">Monomer.</text>
</comment>
<comment type="similarity">
    <text evidence="2 15">Belongs to the DNA polymerase type-Y family.</text>
</comment>
<keyword evidence="10 15" id="KW-0460">Magnesium</keyword>
<sequence length="400" mass="45034">MRMETVIFHVDMDAFYASVEVLDNPDYQGKCLLIGGMSKRSVVATASYEARVFGVHSAMPMAQALRLCPQAVVVKPRMQRYSEMSKQVMEILKTFSSDVHQISIDEAFLDMSGTFRLFGLPREAGKLLKEKVNKETGLTISVGIGPSRFIAKMASDYDKPDGLCRVSIGKEIAFIDAVGLKKLWGVGKVTQQVLAKHHITSTQELRTYSEQTLQALFGRSMGQFLYLACRGVDPGIFKEEAKSHSISTETTFAEDVCTTEALEQTLLWMSHDVMFRALEEKQMGRTVGLKLRFPDFTTLTVQVTPQSTIYSAEQIFQYAKTLLLQKWSEGKPVRLIGLGMYQLYSGERPLQEELFQDPYEKKRKLEQVVLKLHKEGKQVVKATNLERKSEMPDTNGSPLA</sequence>
<evidence type="ECO:0000256" key="13">
    <source>
        <dbReference type="ARBA" id="ARBA00023204"/>
    </source>
</evidence>
<keyword evidence="8 15" id="KW-0479">Metal-binding</keyword>
<dbReference type="PROSITE" id="PS50173">
    <property type="entry name" value="UMUC"/>
    <property type="match status" value="1"/>
</dbReference>
<feature type="domain" description="UmuC" evidence="17">
    <location>
        <begin position="7"/>
        <end position="187"/>
    </location>
</feature>
<dbReference type="InterPro" id="IPR001126">
    <property type="entry name" value="UmuC"/>
</dbReference>
<name>F0RWI3_SPHGB</name>
<dbReference type="Gene3D" id="3.30.70.270">
    <property type="match status" value="1"/>
</dbReference>
<dbReference type="GO" id="GO:0009432">
    <property type="term" value="P:SOS response"/>
    <property type="evidence" value="ECO:0007669"/>
    <property type="project" value="TreeGrafter"/>
</dbReference>
<keyword evidence="11 15" id="KW-0239">DNA-directed DNA polymerase</keyword>
<keyword evidence="7 15" id="KW-0235">DNA replication</keyword>
<dbReference type="GO" id="GO:0006261">
    <property type="term" value="P:DNA-templated DNA replication"/>
    <property type="evidence" value="ECO:0007669"/>
    <property type="project" value="UniProtKB-UniRule"/>
</dbReference>
<dbReference type="SUPFAM" id="SSF100879">
    <property type="entry name" value="Lesion bypass DNA polymerase (Y-family), little finger domain"/>
    <property type="match status" value="1"/>
</dbReference>
<evidence type="ECO:0000256" key="11">
    <source>
        <dbReference type="ARBA" id="ARBA00022932"/>
    </source>
</evidence>
<dbReference type="InterPro" id="IPR053848">
    <property type="entry name" value="IMS_HHH_1"/>
</dbReference>
<dbReference type="SUPFAM" id="SSF56672">
    <property type="entry name" value="DNA/RNA polymerases"/>
    <property type="match status" value="1"/>
</dbReference>
<dbReference type="InterPro" id="IPR022880">
    <property type="entry name" value="DNApol_IV"/>
</dbReference>
<dbReference type="FunFam" id="3.40.1170.60:FF:000001">
    <property type="entry name" value="DNA polymerase IV"/>
    <property type="match status" value="1"/>
</dbReference>
<keyword evidence="4 15" id="KW-0963">Cytoplasm</keyword>
<proteinExistence type="inferred from homology"/>
<dbReference type="EC" id="2.7.7.7" evidence="15"/>
<keyword evidence="19" id="KW-1185">Reference proteome</keyword>
<dbReference type="PANTHER" id="PTHR11076:SF33">
    <property type="entry name" value="DNA POLYMERASE KAPPA"/>
    <property type="match status" value="1"/>
</dbReference>
<dbReference type="GO" id="GO:0003887">
    <property type="term" value="F:DNA-directed DNA polymerase activity"/>
    <property type="evidence" value="ECO:0007669"/>
    <property type="project" value="UniProtKB-UniRule"/>
</dbReference>
<keyword evidence="5 15" id="KW-0808">Transferase</keyword>
<evidence type="ECO:0000313" key="18">
    <source>
        <dbReference type="EMBL" id="ADY13614.1"/>
    </source>
</evidence>
<dbReference type="Pfam" id="PF11799">
    <property type="entry name" value="IMS_C"/>
    <property type="match status" value="1"/>
</dbReference>
<dbReference type="GO" id="GO:0006281">
    <property type="term" value="P:DNA repair"/>
    <property type="evidence" value="ECO:0007669"/>
    <property type="project" value="UniProtKB-UniRule"/>
</dbReference>
<evidence type="ECO:0000256" key="7">
    <source>
        <dbReference type="ARBA" id="ARBA00022705"/>
    </source>
</evidence>
<dbReference type="GO" id="GO:0005829">
    <property type="term" value="C:cytosol"/>
    <property type="evidence" value="ECO:0007669"/>
    <property type="project" value="TreeGrafter"/>
</dbReference>
<gene>
    <name evidence="15" type="primary">dinB</name>
    <name evidence="18" type="ordered locus">SpiBuddy_1790</name>
</gene>
<evidence type="ECO:0000256" key="9">
    <source>
        <dbReference type="ARBA" id="ARBA00022763"/>
    </source>
</evidence>
<reference evidence="19" key="1">
    <citation type="submission" date="2011-02" db="EMBL/GenBank/DDBJ databases">
        <title>Complete sequence of Spirochaeta sp. Buddy.</title>
        <authorList>
            <person name="Lucas S."/>
            <person name="Copeland A."/>
            <person name="Lapidus A."/>
            <person name="Cheng J.-F."/>
            <person name="Goodwin L."/>
            <person name="Pitluck S."/>
            <person name="Zeytun A."/>
            <person name="Detter J.C."/>
            <person name="Han C."/>
            <person name="Tapia R."/>
            <person name="Land M."/>
            <person name="Hauser L."/>
            <person name="Kyrpides N."/>
            <person name="Ivanova N."/>
            <person name="Mikhailova N."/>
            <person name="Pagani I."/>
            <person name="Ritalahti K.M."/>
            <person name="Loeffler F.E."/>
            <person name="Woyke T."/>
        </authorList>
    </citation>
    <scope>NUCLEOTIDE SEQUENCE [LARGE SCALE GENOMIC DNA]</scope>
    <source>
        <strain evidence="19">ATCC BAA-1886 / DSM 22777 / Buddy</strain>
    </source>
</reference>
<dbReference type="GO" id="GO:0042276">
    <property type="term" value="P:error-prone translesion synthesis"/>
    <property type="evidence" value="ECO:0007669"/>
    <property type="project" value="TreeGrafter"/>
</dbReference>
<dbReference type="Gene3D" id="3.40.1170.60">
    <property type="match status" value="1"/>
</dbReference>
<keyword evidence="6 15" id="KW-0548">Nucleotidyltransferase</keyword>
<dbReference type="InterPro" id="IPR050116">
    <property type="entry name" value="DNA_polymerase-Y"/>
</dbReference>
<evidence type="ECO:0000256" key="5">
    <source>
        <dbReference type="ARBA" id="ARBA00022679"/>
    </source>
</evidence>
<dbReference type="PANTHER" id="PTHR11076">
    <property type="entry name" value="DNA REPAIR POLYMERASE UMUC / TRANSFERASE FAMILY MEMBER"/>
    <property type="match status" value="1"/>
</dbReference>
<keyword evidence="13 15" id="KW-0234">DNA repair</keyword>
<keyword evidence="12 15" id="KW-0238">DNA-binding</keyword>
<dbReference type="GO" id="GO:0003684">
    <property type="term" value="F:damaged DNA binding"/>
    <property type="evidence" value="ECO:0007669"/>
    <property type="project" value="InterPro"/>
</dbReference>
<accession>F0RWI3</accession>
<evidence type="ECO:0000256" key="4">
    <source>
        <dbReference type="ARBA" id="ARBA00022490"/>
    </source>
</evidence>
<dbReference type="KEGG" id="sbu:SpiBuddy_1790"/>
<evidence type="ECO:0000256" key="10">
    <source>
        <dbReference type="ARBA" id="ARBA00022842"/>
    </source>
</evidence>
<evidence type="ECO:0000256" key="6">
    <source>
        <dbReference type="ARBA" id="ARBA00022695"/>
    </source>
</evidence>
<dbReference type="CDD" id="cd03586">
    <property type="entry name" value="PolY_Pol_IV_kappa"/>
    <property type="match status" value="1"/>
</dbReference>
<dbReference type="Pfam" id="PF21999">
    <property type="entry name" value="IMS_HHH_1"/>
    <property type="match status" value="1"/>
</dbReference>
<evidence type="ECO:0000256" key="2">
    <source>
        <dbReference type="ARBA" id="ARBA00010945"/>
    </source>
</evidence>
<dbReference type="GO" id="GO:0000287">
    <property type="term" value="F:magnesium ion binding"/>
    <property type="evidence" value="ECO:0007669"/>
    <property type="project" value="UniProtKB-UniRule"/>
</dbReference>
<dbReference type="OrthoDB" id="9808813at2"/>
<dbReference type="Proteomes" id="UP000008466">
    <property type="component" value="Chromosome"/>
</dbReference>
<dbReference type="Pfam" id="PF00817">
    <property type="entry name" value="IMS"/>
    <property type="match status" value="1"/>
</dbReference>
<feature type="active site" evidence="15">
    <location>
        <position position="106"/>
    </location>
</feature>
<comment type="function">
    <text evidence="15">Poorly processive, error-prone DNA polymerase involved in untargeted mutagenesis. Copies undamaged DNA at stalled replication forks, which arise in vivo from mismatched or misaligned primer ends. These misaligned primers can be extended by PolIV. Exhibits no 3'-5' exonuclease (proofreading) activity. May be involved in translesional synthesis, in conjunction with the beta clamp from PolIII.</text>
</comment>
<evidence type="ECO:0000313" key="19">
    <source>
        <dbReference type="Proteomes" id="UP000008466"/>
    </source>
</evidence>
<protein>
    <recommendedName>
        <fullName evidence="15">DNA polymerase IV</fullName>
        <shortName evidence="15">Pol IV</shortName>
        <ecNumber evidence="15">2.7.7.7</ecNumber>
    </recommendedName>
</protein>
<evidence type="ECO:0000256" key="12">
    <source>
        <dbReference type="ARBA" id="ARBA00023125"/>
    </source>
</evidence>
<feature type="site" description="Substrate discrimination" evidence="15">
    <location>
        <position position="16"/>
    </location>
</feature>
<evidence type="ECO:0000256" key="14">
    <source>
        <dbReference type="ARBA" id="ARBA00049244"/>
    </source>
</evidence>
<dbReference type="Gene3D" id="3.30.1490.100">
    <property type="entry name" value="DNA polymerase, Y-family, little finger domain"/>
    <property type="match status" value="1"/>
</dbReference>
<feature type="region of interest" description="Disordered" evidence="16">
    <location>
        <begin position="381"/>
        <end position="400"/>
    </location>
</feature>
<evidence type="ECO:0000256" key="8">
    <source>
        <dbReference type="ARBA" id="ARBA00022723"/>
    </source>
</evidence>
<keyword evidence="9 15" id="KW-0227">DNA damage</keyword>
<dbReference type="InterPro" id="IPR043502">
    <property type="entry name" value="DNA/RNA_pol_sf"/>
</dbReference>
<feature type="binding site" evidence="15">
    <location>
        <position position="105"/>
    </location>
    <ligand>
        <name>Mg(2+)</name>
        <dbReference type="ChEBI" id="CHEBI:18420"/>
    </ligand>
</feature>
<feature type="compositionally biased region" description="Basic and acidic residues" evidence="16">
    <location>
        <begin position="381"/>
        <end position="391"/>
    </location>
</feature>
<dbReference type="EMBL" id="CP002541">
    <property type="protein sequence ID" value="ADY13614.1"/>
    <property type="molecule type" value="Genomic_DNA"/>
</dbReference>
<dbReference type="AlphaFoldDB" id="F0RWI3"/>
<dbReference type="NCBIfam" id="NF002677">
    <property type="entry name" value="PRK02406.1"/>
    <property type="match status" value="1"/>
</dbReference>
<dbReference type="InterPro" id="IPR017961">
    <property type="entry name" value="DNA_pol_Y-fam_little_finger"/>
</dbReference>
<evidence type="ECO:0000256" key="16">
    <source>
        <dbReference type="SAM" id="MobiDB-lite"/>
    </source>
</evidence>
<organism evidence="18 19">
    <name type="scientific">Sphaerochaeta globosa (strain ATCC BAA-1886 / DSM 22777 / Buddy)</name>
    <name type="common">Spirochaeta sp. (strain Buddy)</name>
    <dbReference type="NCBI Taxonomy" id="158189"/>
    <lineage>
        <taxon>Bacteria</taxon>
        <taxon>Pseudomonadati</taxon>
        <taxon>Spirochaetota</taxon>
        <taxon>Spirochaetia</taxon>
        <taxon>Spirochaetales</taxon>
        <taxon>Sphaerochaetaceae</taxon>
        <taxon>Sphaerochaeta</taxon>
    </lineage>
</organism>
<evidence type="ECO:0000259" key="17">
    <source>
        <dbReference type="PROSITE" id="PS50173"/>
    </source>
</evidence>